<evidence type="ECO:0000256" key="5">
    <source>
        <dbReference type="ARBA" id="ARBA00023242"/>
    </source>
</evidence>
<comment type="subcellular location">
    <subcellularLocation>
        <location evidence="1">Nucleus</location>
    </subcellularLocation>
</comment>
<proteinExistence type="predicted"/>
<dbReference type="GeneID" id="37005337"/>
<accession>A0A2V1AT72</accession>
<name>A0A2V1AT72_9ASCO</name>
<feature type="region of interest" description="Disordered" evidence="6">
    <location>
        <begin position="58"/>
        <end position="127"/>
    </location>
</feature>
<dbReference type="InterPro" id="IPR050815">
    <property type="entry name" value="TF_fung"/>
</dbReference>
<protein>
    <recommendedName>
        <fullName evidence="7">Xylanolytic transcriptional activator regulatory domain-containing protein</fullName>
    </recommendedName>
</protein>
<dbReference type="PANTHER" id="PTHR47338">
    <property type="entry name" value="ZN(II)2CYS6 TRANSCRIPTION FACTOR (EUROFUNG)-RELATED"/>
    <property type="match status" value="1"/>
</dbReference>
<dbReference type="RefSeq" id="XP_025341979.1">
    <property type="nucleotide sequence ID" value="XM_025483764.1"/>
</dbReference>
<dbReference type="GO" id="GO:0006351">
    <property type="term" value="P:DNA-templated transcription"/>
    <property type="evidence" value="ECO:0007669"/>
    <property type="project" value="InterPro"/>
</dbReference>
<keyword evidence="4" id="KW-0804">Transcription</keyword>
<dbReference type="GO" id="GO:0008270">
    <property type="term" value="F:zinc ion binding"/>
    <property type="evidence" value="ECO:0007669"/>
    <property type="project" value="InterPro"/>
</dbReference>
<evidence type="ECO:0000259" key="7">
    <source>
        <dbReference type="SMART" id="SM00906"/>
    </source>
</evidence>
<organism evidence="8 9">
    <name type="scientific">Candidozyma haemuli</name>
    <dbReference type="NCBI Taxonomy" id="45357"/>
    <lineage>
        <taxon>Eukaryota</taxon>
        <taxon>Fungi</taxon>
        <taxon>Dikarya</taxon>
        <taxon>Ascomycota</taxon>
        <taxon>Saccharomycotina</taxon>
        <taxon>Pichiomycetes</taxon>
        <taxon>Metschnikowiaceae</taxon>
        <taxon>Candidozyma</taxon>
    </lineage>
</organism>
<dbReference type="PANTHER" id="PTHR47338:SF20">
    <property type="entry name" value="ZN(II)2CYS6 TRANSCRIPTION FACTOR (EUROFUNG)"/>
    <property type="match status" value="1"/>
</dbReference>
<keyword evidence="3" id="KW-0805">Transcription regulation</keyword>
<sequence length="685" mass="76920">MLEKISNIDDLLVSKSDLVISDLQAIYTTVRSLESKVSQVLENHPNTLDRLPSNCHELESHTQNSWPGFVDEVNGDATKSPSSLQNGNNDHSKQNGGNGTSGASNGLVSEAPLNGASSSKTSSSAPAPAAVVPSVSVFIELVDIFHMNIYPGFRVIHPSLRPQLIEDYTISLSNDPYGAVIPPHLLGIVLVAVPFMKNRLAQHEIDHYQSHCRSTILTKCISITSIEHLQAMALLTFDSFGRSNDPLTWSYIALISAAVIHLGLTKEHVDSDKSEVPQETSPDGPPSKKPRIITPQSITSLRKTVTPFERECERNLFWEIFLLDRLSSVSNSFPCKIDETEIDRQLPLRDDLWTRSMKWENGRKLNEPNATTPQLNEIHDSAAYLVEIVAKLGKIHTFLRKPFDISDVKQVLAWQMKFSELNAEISLWKSQLPDTYQKFFDTRQFAFEKELTVKDSLLFSIYHMTIIRLHSSIGYQNFDSDYILFSSMSRSKCLESAHNIAAYSMKIPVSSAYTKIDPLAICGPYYGFTIWVAARLLLVNAIRSEEEFCTELEELLSALSHIGSLWRSSAKYKEIIDLLKKEESEYRANGESVFTIYPSLASDEKDGGSLLSLHPESSRLLSDMRFNAYSLDVILSKKIEQNKKDGISISPHNQTDFSNFFQWFQIPISELHGVSANPFTDLYQS</sequence>
<dbReference type="Proteomes" id="UP000244309">
    <property type="component" value="Unassembled WGS sequence"/>
</dbReference>
<feature type="compositionally biased region" description="Low complexity" evidence="6">
    <location>
        <begin position="116"/>
        <end position="127"/>
    </location>
</feature>
<dbReference type="OrthoDB" id="5600212at2759"/>
<dbReference type="GO" id="GO:0000981">
    <property type="term" value="F:DNA-binding transcription factor activity, RNA polymerase II-specific"/>
    <property type="evidence" value="ECO:0007669"/>
    <property type="project" value="InterPro"/>
</dbReference>
<dbReference type="SMART" id="SM00906">
    <property type="entry name" value="Fungal_trans"/>
    <property type="match status" value="1"/>
</dbReference>
<dbReference type="GO" id="GO:0003677">
    <property type="term" value="F:DNA binding"/>
    <property type="evidence" value="ECO:0007669"/>
    <property type="project" value="InterPro"/>
</dbReference>
<evidence type="ECO:0000256" key="4">
    <source>
        <dbReference type="ARBA" id="ARBA00023163"/>
    </source>
</evidence>
<evidence type="ECO:0000256" key="3">
    <source>
        <dbReference type="ARBA" id="ARBA00023015"/>
    </source>
</evidence>
<dbReference type="EMBL" id="PKFO01000005">
    <property type="protein sequence ID" value="PVH21039.1"/>
    <property type="molecule type" value="Genomic_DNA"/>
</dbReference>
<dbReference type="AlphaFoldDB" id="A0A2V1AT72"/>
<keyword evidence="5" id="KW-0539">Nucleus</keyword>
<keyword evidence="9" id="KW-1185">Reference proteome</keyword>
<reference evidence="8 9" key="1">
    <citation type="submission" date="2017-12" db="EMBL/GenBank/DDBJ databases">
        <title>Genome Sequence of a Multidrug-Resistant Candida haemulonii Isolate from a Patient with Chronic Leg Ulcers in Israel.</title>
        <authorList>
            <person name="Chow N.A."/>
            <person name="Gade L."/>
            <person name="Batra D."/>
            <person name="Rowe L.A."/>
            <person name="Ben-Ami R."/>
            <person name="Loparev V.N."/>
            <person name="Litvintseva A.P."/>
        </authorList>
    </citation>
    <scope>NUCLEOTIDE SEQUENCE [LARGE SCALE GENOMIC DNA]</scope>
    <source>
        <strain evidence="8 9">B11899</strain>
    </source>
</reference>
<dbReference type="InterPro" id="IPR007219">
    <property type="entry name" value="XnlR_reg_dom"/>
</dbReference>
<feature type="domain" description="Xylanolytic transcriptional activator regulatory" evidence="7">
    <location>
        <begin position="248"/>
        <end position="353"/>
    </location>
</feature>
<dbReference type="VEuPathDB" id="FungiDB:CXQ85_000004"/>
<dbReference type="GO" id="GO:0005634">
    <property type="term" value="C:nucleus"/>
    <property type="evidence" value="ECO:0007669"/>
    <property type="project" value="UniProtKB-SubCell"/>
</dbReference>
<comment type="caution">
    <text evidence="8">The sequence shown here is derived from an EMBL/GenBank/DDBJ whole genome shotgun (WGS) entry which is preliminary data.</text>
</comment>
<evidence type="ECO:0000256" key="1">
    <source>
        <dbReference type="ARBA" id="ARBA00004123"/>
    </source>
</evidence>
<feature type="region of interest" description="Disordered" evidence="6">
    <location>
        <begin position="270"/>
        <end position="293"/>
    </location>
</feature>
<feature type="compositionally biased region" description="Polar residues" evidence="6">
    <location>
        <begin position="77"/>
        <end position="89"/>
    </location>
</feature>
<keyword evidence="2" id="KW-0479">Metal-binding</keyword>
<gene>
    <name evidence="8" type="ORF">CXQ85_000004</name>
</gene>
<evidence type="ECO:0000313" key="8">
    <source>
        <dbReference type="EMBL" id="PVH21039.1"/>
    </source>
</evidence>
<evidence type="ECO:0000313" key="9">
    <source>
        <dbReference type="Proteomes" id="UP000244309"/>
    </source>
</evidence>
<evidence type="ECO:0000256" key="6">
    <source>
        <dbReference type="SAM" id="MobiDB-lite"/>
    </source>
</evidence>
<dbReference type="CDD" id="cd12148">
    <property type="entry name" value="fungal_TF_MHR"/>
    <property type="match status" value="1"/>
</dbReference>
<evidence type="ECO:0000256" key="2">
    <source>
        <dbReference type="ARBA" id="ARBA00022723"/>
    </source>
</evidence>
<dbReference type="Pfam" id="PF04082">
    <property type="entry name" value="Fungal_trans"/>
    <property type="match status" value="1"/>
</dbReference>